<evidence type="ECO:0000259" key="1">
    <source>
        <dbReference type="Pfam" id="PF14355"/>
    </source>
</evidence>
<organism evidence="2 3">
    <name type="scientific">Acrocarpospora pleiomorpha</name>
    <dbReference type="NCBI Taxonomy" id="90975"/>
    <lineage>
        <taxon>Bacteria</taxon>
        <taxon>Bacillati</taxon>
        <taxon>Actinomycetota</taxon>
        <taxon>Actinomycetes</taxon>
        <taxon>Streptosporangiales</taxon>
        <taxon>Streptosporangiaceae</taxon>
        <taxon>Acrocarpospora</taxon>
    </lineage>
</organism>
<evidence type="ECO:0000313" key="3">
    <source>
        <dbReference type="Proteomes" id="UP000377595"/>
    </source>
</evidence>
<dbReference type="Pfam" id="PF14355">
    <property type="entry name" value="Abi_C"/>
    <property type="match status" value="1"/>
</dbReference>
<comment type="caution">
    <text evidence="2">The sequence shown here is derived from an EMBL/GenBank/DDBJ whole genome shotgun (WGS) entry which is preliminary data.</text>
</comment>
<gene>
    <name evidence="2" type="ORF">Aple_064660</name>
</gene>
<dbReference type="RefSeq" id="WP_155348444.1">
    <property type="nucleotide sequence ID" value="NZ_BAAAHM010000043.1"/>
</dbReference>
<reference evidence="2 3" key="1">
    <citation type="submission" date="2019-10" db="EMBL/GenBank/DDBJ databases">
        <title>Whole genome shotgun sequence of Acrocarpospora pleiomorpha NBRC 16267.</title>
        <authorList>
            <person name="Ichikawa N."/>
            <person name="Kimura A."/>
            <person name="Kitahashi Y."/>
            <person name="Komaki H."/>
            <person name="Oguchi A."/>
        </authorList>
    </citation>
    <scope>NUCLEOTIDE SEQUENCE [LARGE SCALE GENOMIC DNA]</scope>
    <source>
        <strain evidence="2 3">NBRC 16267</strain>
    </source>
</reference>
<accession>A0A5M3XQG0</accession>
<protein>
    <recommendedName>
        <fullName evidence="1">Abortive infection protein-like C-terminal domain-containing protein</fullName>
    </recommendedName>
</protein>
<dbReference type="Proteomes" id="UP000377595">
    <property type="component" value="Unassembled WGS sequence"/>
</dbReference>
<sequence>MAEMVTSKMLATFEFVRPAGMEDASWAAAQRLIGRLEGAVAARDHALAIGCAKELAESVAKAVLVVRGEVVSANDDFPAVVKKAHTALQRQPGIDLAQDSPLRTIAQSARTMVTQLAEIRNIYGTGHGRAQDPKVTDEILYVSLDAVALWIKWALRRLDVLAQGMPSSLIHDLLNGGPFTSGVLAGRLIAADLPLQEVAVQRRLGVAVAQRAMQGTFLIQREGVEACAESDELDLWPAPYREGAFEGLFISQFETPTISTWSASQAARLLTPLTRADEIITSVIGKVRGRPIPVSRETLVAVVERLTGSAHFLPQGAENAWQELIELVKKAASAADAGTLA</sequence>
<dbReference type="OrthoDB" id="5139861at2"/>
<dbReference type="EMBL" id="BLAF01000042">
    <property type="protein sequence ID" value="GES23567.1"/>
    <property type="molecule type" value="Genomic_DNA"/>
</dbReference>
<name>A0A5M3XQG0_9ACTN</name>
<dbReference type="AlphaFoldDB" id="A0A5M3XQG0"/>
<keyword evidence="3" id="KW-1185">Reference proteome</keyword>
<proteinExistence type="predicted"/>
<evidence type="ECO:0000313" key="2">
    <source>
        <dbReference type="EMBL" id="GES23567.1"/>
    </source>
</evidence>
<dbReference type="InterPro" id="IPR026001">
    <property type="entry name" value="Abi-like_C"/>
</dbReference>
<feature type="domain" description="Abortive infection protein-like C-terminal" evidence="1">
    <location>
        <begin position="78"/>
        <end position="152"/>
    </location>
</feature>